<reference evidence="3" key="1">
    <citation type="submission" date="2023-05" db="EMBL/GenBank/DDBJ databases">
        <title>Streptantibioticus silvisoli sp. nov., acidotolerant actinomycetes 1 from pine litter.</title>
        <authorList>
            <person name="Swiecimska M."/>
            <person name="Golinska P."/>
            <person name="Sangal V."/>
            <person name="Wachnowicz B."/>
            <person name="Goodfellow M."/>
        </authorList>
    </citation>
    <scope>NUCLEOTIDE SEQUENCE</scope>
    <source>
        <strain evidence="3">SL13</strain>
    </source>
</reference>
<dbReference type="PANTHER" id="PTHR30632:SF16">
    <property type="entry name" value="MOLYBDATE_TUNGSTATE-BINDING PROTEIN WTPA"/>
    <property type="match status" value="1"/>
</dbReference>
<accession>A0AA90H1C4</accession>
<evidence type="ECO:0000313" key="3">
    <source>
        <dbReference type="EMBL" id="MDI5969079.1"/>
    </source>
</evidence>
<dbReference type="RefSeq" id="WP_271313375.1">
    <property type="nucleotide sequence ID" value="NZ_JABXJJ020000007.1"/>
</dbReference>
<gene>
    <name evidence="3" type="ORF">POF50_006915</name>
</gene>
<dbReference type="GO" id="GO:0030973">
    <property type="term" value="F:molybdate ion binding"/>
    <property type="evidence" value="ECO:0007669"/>
    <property type="project" value="TreeGrafter"/>
</dbReference>
<feature type="signal peptide" evidence="2">
    <location>
        <begin position="1"/>
        <end position="28"/>
    </location>
</feature>
<dbReference type="GO" id="GO:0015689">
    <property type="term" value="P:molybdate ion transport"/>
    <property type="evidence" value="ECO:0007669"/>
    <property type="project" value="TreeGrafter"/>
</dbReference>
<dbReference type="InterPro" id="IPR050682">
    <property type="entry name" value="ModA/WtpA"/>
</dbReference>
<name>A0AA90H1C4_9ACTN</name>
<dbReference type="PANTHER" id="PTHR30632">
    <property type="entry name" value="MOLYBDATE-BINDING PERIPLASMIC PROTEIN"/>
    <property type="match status" value="1"/>
</dbReference>
<dbReference type="Pfam" id="PF13531">
    <property type="entry name" value="SBP_bac_11"/>
    <property type="match status" value="1"/>
</dbReference>
<organism evidence="3">
    <name type="scientific">Streptantibioticus silvisoli</name>
    <dbReference type="NCBI Taxonomy" id="2705255"/>
    <lineage>
        <taxon>Bacteria</taxon>
        <taxon>Bacillati</taxon>
        <taxon>Actinomycetota</taxon>
        <taxon>Actinomycetes</taxon>
        <taxon>Kitasatosporales</taxon>
        <taxon>Streptomycetaceae</taxon>
        <taxon>Streptantibioticus</taxon>
    </lineage>
</organism>
<proteinExistence type="inferred from homology"/>
<dbReference type="EMBL" id="JABXJJ020000007">
    <property type="protein sequence ID" value="MDI5969079.1"/>
    <property type="molecule type" value="Genomic_DNA"/>
</dbReference>
<evidence type="ECO:0000256" key="1">
    <source>
        <dbReference type="ARBA" id="ARBA00009438"/>
    </source>
</evidence>
<dbReference type="AlphaFoldDB" id="A0AA90H1C4"/>
<dbReference type="Gene3D" id="3.40.190.10">
    <property type="entry name" value="Periplasmic binding protein-like II"/>
    <property type="match status" value="2"/>
</dbReference>
<feature type="chain" id="PRO_5041646060" evidence="2">
    <location>
        <begin position="29"/>
        <end position="294"/>
    </location>
</feature>
<comment type="caution">
    <text evidence="3">The sequence shown here is derived from an EMBL/GenBank/DDBJ whole genome shotgun (WGS) entry which is preliminary data.</text>
</comment>
<comment type="similarity">
    <text evidence="1">Belongs to the bacterial solute-binding protein 1 family. WtpA subfamily.</text>
</comment>
<protein>
    <submittedName>
        <fullName evidence="3">Extracellular solute-binding protein</fullName>
    </submittedName>
</protein>
<sequence length="294" mass="30041">MRKSLPVVAAAAAALLLAGCSGSGSSSASSPTPTGGASSPAAARAGTVKVLYAGSLVNFMKDLQPGFDKADSGSVQGESGGSDALVNEIKGKVKQADVFVSASTDANSGLVGKANGDWESWYASFATAPLVIGYNPKSRFAADLKSKPWTEVVKEPGFRMGSTDPKLDPKGKLAAKALKQVGIPQSKVQVFPEEQLLARLASGNLDAAFFYSSEATEQKLPTVSLGSIHLAAQYTVTVLNKAPNVNGGQDFVNYLLGPAGQAVMRAHKLTLTKVTVAGDSAAVPAGLKSVVGLS</sequence>
<evidence type="ECO:0000256" key="2">
    <source>
        <dbReference type="SAM" id="SignalP"/>
    </source>
</evidence>
<keyword evidence="2" id="KW-0732">Signal</keyword>
<dbReference type="PROSITE" id="PS51257">
    <property type="entry name" value="PROKAR_LIPOPROTEIN"/>
    <property type="match status" value="1"/>
</dbReference>
<dbReference type="SUPFAM" id="SSF53850">
    <property type="entry name" value="Periplasmic binding protein-like II"/>
    <property type="match status" value="1"/>
</dbReference>